<dbReference type="GO" id="GO:0005737">
    <property type="term" value="C:cytoplasm"/>
    <property type="evidence" value="ECO:0007669"/>
    <property type="project" value="UniProtKB-ARBA"/>
</dbReference>
<proteinExistence type="predicted"/>
<dbReference type="AlphaFoldDB" id="W4LL93"/>
<reference evidence="3 4" key="1">
    <citation type="journal article" date="2014" name="Nature">
        <title>An environmental bacterial taxon with a large and distinct metabolic repertoire.</title>
        <authorList>
            <person name="Wilson M.C."/>
            <person name="Mori T."/>
            <person name="Ruckert C."/>
            <person name="Uria A.R."/>
            <person name="Helf M.J."/>
            <person name="Takada K."/>
            <person name="Gernert C."/>
            <person name="Steffens U.A."/>
            <person name="Heycke N."/>
            <person name="Schmitt S."/>
            <person name="Rinke C."/>
            <person name="Helfrich E.J."/>
            <person name="Brachmann A.O."/>
            <person name="Gurgui C."/>
            <person name="Wakimoto T."/>
            <person name="Kracht M."/>
            <person name="Crusemann M."/>
            <person name="Hentschel U."/>
            <person name="Abe I."/>
            <person name="Matsunaga S."/>
            <person name="Kalinowski J."/>
            <person name="Takeyama H."/>
            <person name="Piel J."/>
        </authorList>
    </citation>
    <scope>NUCLEOTIDE SEQUENCE [LARGE SCALE GENOMIC DNA]</scope>
    <source>
        <strain evidence="4">TSY1</strain>
    </source>
</reference>
<feature type="domain" description="CREG-like beta-barrel" evidence="2">
    <location>
        <begin position="7"/>
        <end position="155"/>
    </location>
</feature>
<accession>W4LL93</accession>
<dbReference type="EMBL" id="AZHW01000523">
    <property type="protein sequence ID" value="ETW98747.1"/>
    <property type="molecule type" value="Genomic_DNA"/>
</dbReference>
<protein>
    <submittedName>
        <fullName evidence="3">Uncharacterized protein</fullName>
    </submittedName>
</protein>
<dbReference type="InterPro" id="IPR037119">
    <property type="entry name" value="Haem_oxidase_HugZ-like_sf"/>
</dbReference>
<dbReference type="HOGENOM" id="CLU_053419_1_1_7"/>
<keyword evidence="4" id="KW-1185">Reference proteome</keyword>
<evidence type="ECO:0000313" key="3">
    <source>
        <dbReference type="EMBL" id="ETW98747.1"/>
    </source>
</evidence>
<name>W4LL93_ENTF1</name>
<evidence type="ECO:0000259" key="1">
    <source>
        <dbReference type="Pfam" id="PF10615"/>
    </source>
</evidence>
<sequence length="250" mass="26966">MSDAPPTLSIAEQARTLVYQCSVGSLSTLSAKHPDWPFGSVMPYGLDAQGQPTFLISSMAMHTQNLQRDARASLLVTSNGDHTPLATARITLMGTVAPVPEEGLEQVRSTYLLRHPEAAMWAAFSDFAFYGMAITDTYYVGGFGVMGWVTAQDYMRAEVDPLADIAASVVTHMNEDHAESLVLLARHIGGLPAQEATLTAVDHLGFDLHVMANSESDHLRIGFPQPARDAQAVRLILTDMVRQARAALGG</sequence>
<comment type="caution">
    <text evidence="3">The sequence shown here is derived from an EMBL/GenBank/DDBJ whole genome shotgun (WGS) entry which is preliminary data.</text>
</comment>
<dbReference type="Proteomes" id="UP000019141">
    <property type="component" value="Unassembled WGS sequence"/>
</dbReference>
<dbReference type="InterPro" id="IPR055343">
    <property type="entry name" value="CREG_beta-barrel"/>
</dbReference>
<evidence type="ECO:0000313" key="4">
    <source>
        <dbReference type="Proteomes" id="UP000019141"/>
    </source>
</evidence>
<gene>
    <name evidence="3" type="ORF">ETSY1_17510</name>
</gene>
<dbReference type="Pfam" id="PF13883">
    <property type="entry name" value="CREG_beta-barrel"/>
    <property type="match status" value="1"/>
</dbReference>
<organism evidence="3 4">
    <name type="scientific">Entotheonella factor</name>
    <dbReference type="NCBI Taxonomy" id="1429438"/>
    <lineage>
        <taxon>Bacteria</taxon>
        <taxon>Pseudomonadati</taxon>
        <taxon>Nitrospinota/Tectimicrobiota group</taxon>
        <taxon>Candidatus Tectimicrobiota</taxon>
        <taxon>Candidatus Entotheonellia</taxon>
        <taxon>Candidatus Entotheonellales</taxon>
        <taxon>Candidatus Entotheonellaceae</taxon>
        <taxon>Candidatus Entotheonella</taxon>
    </lineage>
</organism>
<dbReference type="SUPFAM" id="SSF50475">
    <property type="entry name" value="FMN-binding split barrel"/>
    <property type="match status" value="1"/>
</dbReference>
<dbReference type="Pfam" id="PF10615">
    <property type="entry name" value="DUF2470"/>
    <property type="match status" value="1"/>
</dbReference>
<dbReference type="Gene3D" id="2.30.110.10">
    <property type="entry name" value="Electron Transport, Fmn-binding Protein, Chain A"/>
    <property type="match status" value="1"/>
</dbReference>
<dbReference type="Gene3D" id="3.20.180.10">
    <property type="entry name" value="PNP-oxidase-like"/>
    <property type="match status" value="1"/>
</dbReference>
<dbReference type="PANTHER" id="PTHR13343">
    <property type="entry name" value="CREG1 PROTEIN"/>
    <property type="match status" value="1"/>
</dbReference>
<dbReference type="InterPro" id="IPR019595">
    <property type="entry name" value="DUF2470"/>
</dbReference>
<dbReference type="PANTHER" id="PTHR13343:SF24">
    <property type="entry name" value="OS07G0573800 PROTEIN"/>
    <property type="match status" value="1"/>
</dbReference>
<dbReference type="InterPro" id="IPR012349">
    <property type="entry name" value="Split_barrel_FMN-bd"/>
</dbReference>
<evidence type="ECO:0000259" key="2">
    <source>
        <dbReference type="Pfam" id="PF13883"/>
    </source>
</evidence>
<feature type="domain" description="DUF2470" evidence="1">
    <location>
        <begin position="167"/>
        <end position="240"/>
    </location>
</feature>